<proteinExistence type="predicted"/>
<organism evidence="3 4">
    <name type="scientific">Sphingobacterium alimentarium</name>
    <dbReference type="NCBI Taxonomy" id="797292"/>
    <lineage>
        <taxon>Bacteria</taxon>
        <taxon>Pseudomonadati</taxon>
        <taxon>Bacteroidota</taxon>
        <taxon>Sphingobacteriia</taxon>
        <taxon>Sphingobacteriales</taxon>
        <taxon>Sphingobacteriaceae</taxon>
        <taxon>Sphingobacterium</taxon>
    </lineage>
</organism>
<name>A0A4R3VYC6_9SPHI</name>
<dbReference type="PROSITE" id="PS51257">
    <property type="entry name" value="PROKAR_LIPOPROTEIN"/>
    <property type="match status" value="1"/>
</dbReference>
<feature type="domain" description="BT-3987-like N-terminal" evidence="1">
    <location>
        <begin position="69"/>
        <end position="161"/>
    </location>
</feature>
<dbReference type="InterPro" id="IPR013728">
    <property type="entry name" value="BT_3987-like_N"/>
</dbReference>
<dbReference type="Proteomes" id="UP000295197">
    <property type="component" value="Unassembled WGS sequence"/>
</dbReference>
<dbReference type="AlphaFoldDB" id="A0A4R3VYC6"/>
<keyword evidence="4" id="KW-1185">Reference proteome</keyword>
<accession>A0A4R3VYC6</accession>
<dbReference type="InterPro" id="IPR054281">
    <property type="entry name" value="DUF7015"/>
</dbReference>
<dbReference type="RefSeq" id="WP_132778166.1">
    <property type="nucleotide sequence ID" value="NZ_SMBZ01000030.1"/>
</dbReference>
<evidence type="ECO:0000313" key="3">
    <source>
        <dbReference type="EMBL" id="TCV10900.1"/>
    </source>
</evidence>
<dbReference type="Pfam" id="PF22839">
    <property type="entry name" value="DUF7015"/>
    <property type="match status" value="1"/>
</dbReference>
<evidence type="ECO:0000313" key="4">
    <source>
        <dbReference type="Proteomes" id="UP000295197"/>
    </source>
</evidence>
<evidence type="ECO:0000259" key="1">
    <source>
        <dbReference type="Pfam" id="PF08522"/>
    </source>
</evidence>
<feature type="domain" description="DUF7015" evidence="2">
    <location>
        <begin position="183"/>
        <end position="284"/>
    </location>
</feature>
<protein>
    <submittedName>
        <fullName evidence="3">Uncharacterized protein DUF1735</fullName>
    </submittedName>
</protein>
<dbReference type="Gene3D" id="2.60.40.1740">
    <property type="entry name" value="hypothetical protein (bacova_03559)"/>
    <property type="match status" value="1"/>
</dbReference>
<dbReference type="EMBL" id="SMBZ01000030">
    <property type="protein sequence ID" value="TCV10900.1"/>
    <property type="molecule type" value="Genomic_DNA"/>
</dbReference>
<dbReference type="OrthoDB" id="740324at2"/>
<comment type="caution">
    <text evidence="3">The sequence shown here is derived from an EMBL/GenBank/DDBJ whole genome shotgun (WGS) entry which is preliminary data.</text>
</comment>
<gene>
    <name evidence="3" type="ORF">EDC17_103028</name>
</gene>
<sequence>MKKIIKYITIALILPLITTSCLKDKELIGPDADGAVDNIIEFGNLAAPASDVTSSIPLYALSFDMDPEGVLNLVLKCVGAKPATTDIKVNISIDNSLLNKYNEENETEYVALPTSQYSLPSSEVTIKSGEREAIIPLNLKPDQFTFDEDYALGFKISSVSSGVISGNFGQIVAAISGKNPYDGSYTLTTSANTSLVPSATKSVKLVTVGANRLKLTPGLLGTYSNEVYYTVNPSTNHVTVECPSLGVQTPQDTRSNWNPTTKVLTVYWKQGNGGRTFEETFTYTGPR</sequence>
<dbReference type="Pfam" id="PF08522">
    <property type="entry name" value="BT_3987-like_N"/>
    <property type="match status" value="1"/>
</dbReference>
<reference evidence="3 4" key="1">
    <citation type="submission" date="2019-03" db="EMBL/GenBank/DDBJ databases">
        <title>Genomic Encyclopedia of Type Strains, Phase IV (KMG-IV): sequencing the most valuable type-strain genomes for metagenomic binning, comparative biology and taxonomic classification.</title>
        <authorList>
            <person name="Goeker M."/>
        </authorList>
    </citation>
    <scope>NUCLEOTIDE SEQUENCE [LARGE SCALE GENOMIC DNA]</scope>
    <source>
        <strain evidence="3 4">DSM 22362</strain>
    </source>
</reference>
<evidence type="ECO:0000259" key="2">
    <source>
        <dbReference type="Pfam" id="PF22839"/>
    </source>
</evidence>